<dbReference type="Pfam" id="PF08666">
    <property type="entry name" value="SAF"/>
    <property type="match status" value="1"/>
</dbReference>
<dbReference type="EMBL" id="UINC01011101">
    <property type="protein sequence ID" value="SVA49125.1"/>
    <property type="molecule type" value="Genomic_DNA"/>
</dbReference>
<evidence type="ECO:0000313" key="2">
    <source>
        <dbReference type="EMBL" id="SVA49125.1"/>
    </source>
</evidence>
<dbReference type="InterPro" id="IPR051690">
    <property type="entry name" value="PseI-like"/>
</dbReference>
<dbReference type="InterPro" id="IPR036732">
    <property type="entry name" value="AFP_Neu5c_C_sf"/>
</dbReference>
<proteinExistence type="predicted"/>
<dbReference type="InterPro" id="IPR057736">
    <property type="entry name" value="SAF_PseI/NeuA/NeuB"/>
</dbReference>
<dbReference type="CDD" id="cd11615">
    <property type="entry name" value="SAF_NeuB_like"/>
    <property type="match status" value="1"/>
</dbReference>
<dbReference type="Gene3D" id="3.90.1210.10">
    <property type="entry name" value="Antifreeze-like/N-acetylneuraminic acid synthase C-terminal domain"/>
    <property type="match status" value="1"/>
</dbReference>
<gene>
    <name evidence="2" type="ORF">METZ01_LOCUS101979</name>
</gene>
<protein>
    <recommendedName>
        <fullName evidence="1">SAF domain-containing protein</fullName>
    </recommendedName>
</protein>
<feature type="domain" description="SAF" evidence="1">
    <location>
        <begin position="285"/>
        <end position="343"/>
    </location>
</feature>
<dbReference type="PANTHER" id="PTHR42966">
    <property type="entry name" value="N-ACETYLNEURAMINATE SYNTHASE"/>
    <property type="match status" value="1"/>
</dbReference>
<dbReference type="GO" id="GO:0047444">
    <property type="term" value="F:N-acylneuraminate-9-phosphate synthase activity"/>
    <property type="evidence" value="ECO:0007669"/>
    <property type="project" value="TreeGrafter"/>
</dbReference>
<accession>A0A381W9E6</accession>
<dbReference type="InterPro" id="IPR013974">
    <property type="entry name" value="SAF"/>
</dbReference>
<dbReference type="Pfam" id="PF03102">
    <property type="entry name" value="NeuB"/>
    <property type="match status" value="1"/>
</dbReference>
<name>A0A381W9E6_9ZZZZ</name>
<dbReference type="InterPro" id="IPR013132">
    <property type="entry name" value="PseI/NeuA/B-like_N"/>
</dbReference>
<dbReference type="InterPro" id="IPR013785">
    <property type="entry name" value="Aldolase_TIM"/>
</dbReference>
<dbReference type="PANTHER" id="PTHR42966:SF1">
    <property type="entry name" value="SIALIC ACID SYNTHASE"/>
    <property type="match status" value="1"/>
</dbReference>
<reference evidence="2" key="1">
    <citation type="submission" date="2018-05" db="EMBL/GenBank/DDBJ databases">
        <authorList>
            <person name="Lanie J.A."/>
            <person name="Ng W.-L."/>
            <person name="Kazmierczak K.M."/>
            <person name="Andrzejewski T.M."/>
            <person name="Davidsen T.M."/>
            <person name="Wayne K.J."/>
            <person name="Tettelin H."/>
            <person name="Glass J.I."/>
            <person name="Rusch D."/>
            <person name="Podicherti R."/>
            <person name="Tsui H.-C.T."/>
            <person name="Winkler M.E."/>
        </authorList>
    </citation>
    <scope>NUCLEOTIDE SEQUENCE</scope>
</reference>
<sequence length="343" mass="38206">MINNLDTACSYLEIDGKVIGPHKPTYFIAEAGLNHNTDIKLAKKLIVEAHNCGADAVKFQTFKSEKFLTPTSSYYNGFKQAELSYDKFAELKDFAKSVGITFFSAPFDIESADFLKEIGVQCFKIASGDFTDLPLIRHVAKMNVPMIISTGVANMEEVEEVVNLCMFESNKKIALLHCIAHYPTDPEEANLLAMDTMRKKFHVPVGYSDNGESLLVDIVAASMGANLIEKHFTIDKKLPGPDHFFSIDPAGLKDLISKIRIVESMHGDGIKAPQISEMEVRQDIRKSITAAEDISENEIITAEKLLTKRPAIGIKPKYFERVVGKKANKKIKKDTAIQWEDIS</sequence>
<dbReference type="SMART" id="SM00858">
    <property type="entry name" value="SAF"/>
    <property type="match status" value="1"/>
</dbReference>
<dbReference type="GO" id="GO:0016051">
    <property type="term" value="P:carbohydrate biosynthetic process"/>
    <property type="evidence" value="ECO:0007669"/>
    <property type="project" value="InterPro"/>
</dbReference>
<dbReference type="SUPFAM" id="SSF51569">
    <property type="entry name" value="Aldolase"/>
    <property type="match status" value="1"/>
</dbReference>
<organism evidence="2">
    <name type="scientific">marine metagenome</name>
    <dbReference type="NCBI Taxonomy" id="408172"/>
    <lineage>
        <taxon>unclassified sequences</taxon>
        <taxon>metagenomes</taxon>
        <taxon>ecological metagenomes</taxon>
    </lineage>
</organism>
<evidence type="ECO:0000259" key="1">
    <source>
        <dbReference type="SMART" id="SM00858"/>
    </source>
</evidence>
<dbReference type="AlphaFoldDB" id="A0A381W9E6"/>
<dbReference type="Gene3D" id="3.20.20.70">
    <property type="entry name" value="Aldolase class I"/>
    <property type="match status" value="1"/>
</dbReference>
<dbReference type="SUPFAM" id="SSF51269">
    <property type="entry name" value="AFP III-like domain"/>
    <property type="match status" value="1"/>
</dbReference>